<evidence type="ECO:0000259" key="2">
    <source>
        <dbReference type="SMART" id="SM00198"/>
    </source>
</evidence>
<dbReference type="SUPFAM" id="SSF55797">
    <property type="entry name" value="PR-1-like"/>
    <property type="match status" value="1"/>
</dbReference>
<keyword evidence="3" id="KW-1185">Reference proteome</keyword>
<dbReference type="AlphaFoldDB" id="A0A1I8ASF5"/>
<organism evidence="3 4">
    <name type="scientific">Steinernema glaseri</name>
    <dbReference type="NCBI Taxonomy" id="37863"/>
    <lineage>
        <taxon>Eukaryota</taxon>
        <taxon>Metazoa</taxon>
        <taxon>Ecdysozoa</taxon>
        <taxon>Nematoda</taxon>
        <taxon>Chromadorea</taxon>
        <taxon>Rhabditida</taxon>
        <taxon>Tylenchina</taxon>
        <taxon>Panagrolaimomorpha</taxon>
        <taxon>Strongyloidoidea</taxon>
        <taxon>Steinernematidae</taxon>
        <taxon>Steinernema</taxon>
    </lineage>
</organism>
<dbReference type="InterPro" id="IPR035940">
    <property type="entry name" value="CAP_sf"/>
</dbReference>
<proteinExistence type="predicted"/>
<dbReference type="Proteomes" id="UP000095287">
    <property type="component" value="Unplaced"/>
</dbReference>
<protein>
    <submittedName>
        <fullName evidence="4">SCP domain-containing protein</fullName>
    </submittedName>
</protein>
<accession>A0A1I8ASF5</accession>
<dbReference type="CDD" id="cd05382">
    <property type="entry name" value="CAP_GAPR1-like"/>
    <property type="match status" value="1"/>
</dbReference>
<feature type="chain" id="PRO_5009315005" evidence="1">
    <location>
        <begin position="24"/>
        <end position="199"/>
    </location>
</feature>
<dbReference type="InterPro" id="IPR014044">
    <property type="entry name" value="CAP_dom"/>
</dbReference>
<sequence>MAPMALLSRSVALLSLLLAVGNAKLDSEFFTQKILEQYNFYRSLHGVKSVTLNRTMSQNCEKYAEKLGSRMMARPCLVHSRKNGENLMFYWNYAQVTEKDLAEFTVKEFYDEIKFYNFNRPGFIVPAAHFTQMIWKGVSEIGVGLFERKFTKNSFGDCHIGTQVPAYAYFIVIHHNPEGNRFEKDQFLNNVLSPKRRVK</sequence>
<dbReference type="Gene3D" id="3.40.33.10">
    <property type="entry name" value="CAP"/>
    <property type="match status" value="1"/>
</dbReference>
<keyword evidence="1" id="KW-0732">Signal</keyword>
<evidence type="ECO:0000313" key="3">
    <source>
        <dbReference type="Proteomes" id="UP000095287"/>
    </source>
</evidence>
<feature type="signal peptide" evidence="1">
    <location>
        <begin position="1"/>
        <end position="23"/>
    </location>
</feature>
<feature type="domain" description="SCP" evidence="2">
    <location>
        <begin position="29"/>
        <end position="183"/>
    </location>
</feature>
<dbReference type="PANTHER" id="PTHR10334">
    <property type="entry name" value="CYSTEINE-RICH SECRETORY PROTEIN-RELATED"/>
    <property type="match status" value="1"/>
</dbReference>
<dbReference type="SMART" id="SM00198">
    <property type="entry name" value="SCP"/>
    <property type="match status" value="1"/>
</dbReference>
<dbReference type="Pfam" id="PF00188">
    <property type="entry name" value="CAP"/>
    <property type="match status" value="1"/>
</dbReference>
<dbReference type="InterPro" id="IPR001283">
    <property type="entry name" value="CRISP-related"/>
</dbReference>
<dbReference type="WBParaSite" id="L893_g87.t1">
    <property type="protein sequence ID" value="L893_g87.t1"/>
    <property type="gene ID" value="L893_g87"/>
</dbReference>
<evidence type="ECO:0000256" key="1">
    <source>
        <dbReference type="SAM" id="SignalP"/>
    </source>
</evidence>
<name>A0A1I8ASF5_9BILA</name>
<evidence type="ECO:0000313" key="4">
    <source>
        <dbReference type="WBParaSite" id="L893_g87.t1"/>
    </source>
</evidence>
<dbReference type="InterPro" id="IPR034113">
    <property type="entry name" value="SCP_GAPR1-like"/>
</dbReference>
<reference evidence="4" key="1">
    <citation type="submission" date="2016-11" db="UniProtKB">
        <authorList>
            <consortium name="WormBaseParasite"/>
        </authorList>
    </citation>
    <scope>IDENTIFICATION</scope>
</reference>